<sequence>MPSACFNWFTYSFAIGLTWIGSYISPANYNLNRSKRQIQESRRSAFIVHSICIFAFFSQRFAGSFSKRSYAYCIRGDTVRARVVPSHTEMLISGGFPVLTAKGLCWLVNLRAGFGIFPAQLYLGLSLCIHETSRHYEGSVLEGSIIVLYNFSHIVPCDGKRKYRNGDLRDKLDRRLSPERRYSPNRDARDQQTLRVEMNVINLTIGLIASENLLKGSVNSLGRSPLRSIDKRRNQKKKERLDRQSGFSEKLKFSNEIEDLVLEGRNISSTSKSILEDQLKEVHLDIDMLINRKHELETFVEEKVQEADTLTSQIEELASQLEKEKEECKRITSRIKKFVKAHNRCSQIENELKRSQARLQKLGEQLGLNISRTRGDEENSNINIVSDGETNGLHTSYPQNALRGNSSPSKKRLWSNKDITEGPVHDGKGHQAETLRSGKRSRWSEHPTRSNIDKENGSLKNGSSDNIASASNEKLRKGKKVSVSTSTADKLKGVRASISVPSTSMAAHAVDDDDVLEAEEKVEASGLPFLLPPPPPILRNTYSQYPGVDEEMVHVDVV</sequence>
<feature type="compositionally biased region" description="Polar residues" evidence="2">
    <location>
        <begin position="458"/>
        <end position="472"/>
    </location>
</feature>
<evidence type="ECO:0000256" key="2">
    <source>
        <dbReference type="SAM" id="MobiDB-lite"/>
    </source>
</evidence>
<dbReference type="InterPro" id="IPR045868">
    <property type="entry name" value="Znf_C3H13/40"/>
</dbReference>
<gene>
    <name evidence="4" type="ORF">V6N12_010645</name>
</gene>
<feature type="region of interest" description="Disordered" evidence="2">
    <location>
        <begin position="225"/>
        <end position="245"/>
    </location>
</feature>
<keyword evidence="3" id="KW-0472">Membrane</keyword>
<keyword evidence="3" id="KW-0812">Transmembrane</keyword>
<comment type="caution">
    <text evidence="4">The sequence shown here is derived from an EMBL/GenBank/DDBJ whole genome shotgun (WGS) entry which is preliminary data.</text>
</comment>
<feature type="compositionally biased region" description="Basic and acidic residues" evidence="2">
    <location>
        <begin position="418"/>
        <end position="433"/>
    </location>
</feature>
<dbReference type="PANTHER" id="PTHR38160">
    <property type="entry name" value="ZINC FINGER CCCH DOMAIN-CONTAINING PROTEIN 40"/>
    <property type="match status" value="1"/>
</dbReference>
<keyword evidence="3" id="KW-1133">Transmembrane helix</keyword>
<feature type="compositionally biased region" description="Polar residues" evidence="2">
    <location>
        <begin position="380"/>
        <end position="408"/>
    </location>
</feature>
<dbReference type="EMBL" id="JBBPBM010000012">
    <property type="protein sequence ID" value="KAK8562571.1"/>
    <property type="molecule type" value="Genomic_DNA"/>
</dbReference>
<keyword evidence="1" id="KW-0175">Coiled coil</keyword>
<proteinExistence type="predicted"/>
<evidence type="ECO:0000256" key="1">
    <source>
        <dbReference type="SAM" id="Coils"/>
    </source>
</evidence>
<feature type="transmembrane region" description="Helical" evidence="3">
    <location>
        <begin position="6"/>
        <end position="24"/>
    </location>
</feature>
<organism evidence="4 5">
    <name type="scientific">Hibiscus sabdariffa</name>
    <name type="common">roselle</name>
    <dbReference type="NCBI Taxonomy" id="183260"/>
    <lineage>
        <taxon>Eukaryota</taxon>
        <taxon>Viridiplantae</taxon>
        <taxon>Streptophyta</taxon>
        <taxon>Embryophyta</taxon>
        <taxon>Tracheophyta</taxon>
        <taxon>Spermatophyta</taxon>
        <taxon>Magnoliopsida</taxon>
        <taxon>eudicotyledons</taxon>
        <taxon>Gunneridae</taxon>
        <taxon>Pentapetalae</taxon>
        <taxon>rosids</taxon>
        <taxon>malvids</taxon>
        <taxon>Malvales</taxon>
        <taxon>Malvaceae</taxon>
        <taxon>Malvoideae</taxon>
        <taxon>Hibiscus</taxon>
    </lineage>
</organism>
<feature type="coiled-coil region" evidence="1">
    <location>
        <begin position="300"/>
        <end position="365"/>
    </location>
</feature>
<keyword evidence="5" id="KW-1185">Reference proteome</keyword>
<evidence type="ECO:0000256" key="3">
    <source>
        <dbReference type="SAM" id="Phobius"/>
    </source>
</evidence>
<dbReference type="Proteomes" id="UP001472677">
    <property type="component" value="Unassembled WGS sequence"/>
</dbReference>
<accession>A0ABR2EKQ0</accession>
<feature type="region of interest" description="Disordered" evidence="2">
    <location>
        <begin position="379"/>
        <end position="473"/>
    </location>
</feature>
<name>A0ABR2EKQ0_9ROSI</name>
<reference evidence="4 5" key="1">
    <citation type="journal article" date="2024" name="G3 (Bethesda)">
        <title>Genome assembly of Hibiscus sabdariffa L. provides insights into metabolisms of medicinal natural products.</title>
        <authorList>
            <person name="Kim T."/>
        </authorList>
    </citation>
    <scope>NUCLEOTIDE SEQUENCE [LARGE SCALE GENOMIC DNA]</scope>
    <source>
        <strain evidence="4">TK-2024</strain>
        <tissue evidence="4">Old leaves</tissue>
    </source>
</reference>
<evidence type="ECO:0000313" key="5">
    <source>
        <dbReference type="Proteomes" id="UP001472677"/>
    </source>
</evidence>
<feature type="transmembrane region" description="Helical" evidence="3">
    <location>
        <begin position="45"/>
        <end position="62"/>
    </location>
</feature>
<feature type="compositionally biased region" description="Basic and acidic residues" evidence="2">
    <location>
        <begin position="442"/>
        <end position="457"/>
    </location>
</feature>
<protein>
    <submittedName>
        <fullName evidence="4">Uncharacterized protein</fullName>
    </submittedName>
</protein>
<dbReference type="PANTHER" id="PTHR38160:SF1">
    <property type="entry name" value="ZINC FINGER CCCH DOMAIN-CONTAINING PROTEIN 40"/>
    <property type="match status" value="1"/>
</dbReference>
<evidence type="ECO:0000313" key="4">
    <source>
        <dbReference type="EMBL" id="KAK8562571.1"/>
    </source>
</evidence>